<name>A0A327L4D0_9BRAD</name>
<dbReference type="Proteomes" id="UP000249130">
    <property type="component" value="Unassembled WGS sequence"/>
</dbReference>
<feature type="signal peptide" evidence="1">
    <location>
        <begin position="1"/>
        <end position="25"/>
    </location>
</feature>
<comment type="caution">
    <text evidence="2">The sequence shown here is derived from an EMBL/GenBank/DDBJ whole genome shotgun (WGS) entry which is preliminary data.</text>
</comment>
<reference evidence="2 3" key="1">
    <citation type="submission" date="2017-07" db="EMBL/GenBank/DDBJ databases">
        <title>Draft Genome Sequences of Select Purple Nonsulfur Bacteria.</title>
        <authorList>
            <person name="Lasarre B."/>
            <person name="Mckinlay J.B."/>
        </authorList>
    </citation>
    <scope>NUCLEOTIDE SEQUENCE [LARGE SCALE GENOMIC DNA]</scope>
    <source>
        <strain evidence="2 3">DSM 5909</strain>
    </source>
</reference>
<dbReference type="EMBL" id="NPEX01000020">
    <property type="protein sequence ID" value="RAI45256.1"/>
    <property type="molecule type" value="Genomic_DNA"/>
</dbReference>
<evidence type="ECO:0000256" key="1">
    <source>
        <dbReference type="SAM" id="SignalP"/>
    </source>
</evidence>
<keyword evidence="1" id="KW-0732">Signal</keyword>
<evidence type="ECO:0000313" key="3">
    <source>
        <dbReference type="Proteomes" id="UP000249130"/>
    </source>
</evidence>
<dbReference type="AlphaFoldDB" id="A0A327L4D0"/>
<protein>
    <submittedName>
        <fullName evidence="2">Uncharacterized protein</fullName>
    </submittedName>
</protein>
<sequence length="143" mass="15019">MTRTGTILMAGLAATTIGFVPAALAQAPHAAVGMPHAAAHHRAHASAYSRYGYSWRPGYGWYVSYRTRLPTRGGFVAAGGPVPPGAYGPVGYLTPAQDGTIYATDAQRIYAYPTYVYPAAPAAYYGTGSLGLSGCAWTRGGWR</sequence>
<dbReference type="RefSeq" id="WP_111417919.1">
    <property type="nucleotide sequence ID" value="NZ_NPEX01000020.1"/>
</dbReference>
<keyword evidence="3" id="KW-1185">Reference proteome</keyword>
<organism evidence="2 3">
    <name type="scientific">Rhodoplanes roseus</name>
    <dbReference type="NCBI Taxonomy" id="29409"/>
    <lineage>
        <taxon>Bacteria</taxon>
        <taxon>Pseudomonadati</taxon>
        <taxon>Pseudomonadota</taxon>
        <taxon>Alphaproteobacteria</taxon>
        <taxon>Hyphomicrobiales</taxon>
        <taxon>Nitrobacteraceae</taxon>
        <taxon>Rhodoplanes</taxon>
    </lineage>
</organism>
<evidence type="ECO:0000313" key="2">
    <source>
        <dbReference type="EMBL" id="RAI45256.1"/>
    </source>
</evidence>
<accession>A0A327L4D0</accession>
<feature type="chain" id="PRO_5016468631" evidence="1">
    <location>
        <begin position="26"/>
        <end position="143"/>
    </location>
</feature>
<gene>
    <name evidence="2" type="ORF">CH341_04910</name>
</gene>
<proteinExistence type="predicted"/>